<gene>
    <name evidence="3" type="ORF">STVIR_0127</name>
</gene>
<feature type="region of interest" description="Disordered" evidence="1">
    <location>
        <begin position="380"/>
        <end position="416"/>
    </location>
</feature>
<evidence type="ECO:0000313" key="3">
    <source>
        <dbReference type="EMBL" id="ELS58874.1"/>
    </source>
</evidence>
<evidence type="ECO:0000256" key="1">
    <source>
        <dbReference type="SAM" id="MobiDB-lite"/>
    </source>
</evidence>
<feature type="compositionally biased region" description="Gly residues" evidence="1">
    <location>
        <begin position="529"/>
        <end position="545"/>
    </location>
</feature>
<feature type="region of interest" description="Disordered" evidence="1">
    <location>
        <begin position="1"/>
        <end position="31"/>
    </location>
</feature>
<organism evidence="3 4">
    <name type="scientific">Streptomyces viridochromogenes Tue57</name>
    <dbReference type="NCBI Taxonomy" id="1160705"/>
    <lineage>
        <taxon>Bacteria</taxon>
        <taxon>Bacillati</taxon>
        <taxon>Actinomycetota</taxon>
        <taxon>Actinomycetes</taxon>
        <taxon>Kitasatosporales</taxon>
        <taxon>Streptomycetaceae</taxon>
        <taxon>Streptomyces</taxon>
    </lineage>
</organism>
<dbReference type="AlphaFoldDB" id="L8PS16"/>
<proteinExistence type="predicted"/>
<feature type="domain" description="DNA polymerase III alpha subunit finger" evidence="2">
    <location>
        <begin position="227"/>
        <end position="341"/>
    </location>
</feature>
<feature type="compositionally biased region" description="Low complexity" evidence="1">
    <location>
        <begin position="452"/>
        <end position="473"/>
    </location>
</feature>
<feature type="region of interest" description="Disordered" evidence="1">
    <location>
        <begin position="179"/>
        <end position="219"/>
    </location>
</feature>
<protein>
    <recommendedName>
        <fullName evidence="2">DNA polymerase III alpha subunit finger domain-containing protein</fullName>
    </recommendedName>
</protein>
<feature type="region of interest" description="Disordered" evidence="1">
    <location>
        <begin position="509"/>
        <end position="545"/>
    </location>
</feature>
<feature type="compositionally biased region" description="Basic and acidic residues" evidence="1">
    <location>
        <begin position="402"/>
        <end position="411"/>
    </location>
</feature>
<feature type="region of interest" description="Disordered" evidence="1">
    <location>
        <begin position="75"/>
        <end position="124"/>
    </location>
</feature>
<reference evidence="3 4" key="1">
    <citation type="journal article" date="2013" name="Genome Announc.">
        <title>Draft Genome Sequence of Streptomyces viridochromogenes Strain Tu57, Producer of Avilamycin.</title>
        <authorList>
            <person name="Gruning B.A."/>
            <person name="Erxleben A."/>
            <person name="Hahnlein A."/>
            <person name="Gunther S."/>
        </authorList>
    </citation>
    <scope>NUCLEOTIDE SEQUENCE [LARGE SCALE GENOMIC DNA]</scope>
    <source>
        <strain evidence="3 4">Tue57</strain>
    </source>
</reference>
<name>L8PS16_STRVR</name>
<comment type="caution">
    <text evidence="3">The sequence shown here is derived from an EMBL/GenBank/DDBJ whole genome shotgun (WGS) entry which is preliminary data.</text>
</comment>
<dbReference type="Pfam" id="PF17657">
    <property type="entry name" value="DNA_pol3_finger"/>
    <property type="match status" value="1"/>
</dbReference>
<evidence type="ECO:0000313" key="4">
    <source>
        <dbReference type="Proteomes" id="UP000011205"/>
    </source>
</evidence>
<feature type="region of interest" description="Disordered" evidence="1">
    <location>
        <begin position="452"/>
        <end position="495"/>
    </location>
</feature>
<sequence length="545" mass="57613">MTGWRRVTAVGKGSSTRSGPAARRARPAAPAASRMIAHRCGSHSGRAGCLPRLPFVVSGALSWTNLLLCNGPVAPGPNRSRTFAPGTSRTPSSSYPSCGNSPPRQSPSALVGAGGRAGRASERVRHVPVRRYRCPTPPCSTGCPAAHRRTMPTRWSRPTRTTSRTSVCSSSTFLTYGCSRRWRTPSPRSAAPPDAGSTWTDPTTSTPPTPTPATSSDAATCWVASRSSRRQQELIARLQPRHMQDVIADTRPFARDRSMAACPPGSSPRGTAPNCPATLSPHSDLEPILHDTYGVVIWHEQINAIFARMTGCDLVAGDVARRVFAVGDRLPKMEDWFRRAAAARGYADSVIGEVLGISKELGLRVLPGACRRVRGADRPVRLAQGSPSGGPIRGPAGTRSRHVADAGDRLGRPPPRRLPILPVDVNYCRTVHSVERTCQGLGGARRCPRCAASATRRPRGSRPGSRTPRCRTCGSGRGPRHHQSTRTGPWHGRVGPCRGRVRTSYGIGATAAEEGGPVTALGGEDVGRRGSGAGGTGLEGSGSPG</sequence>
<feature type="compositionally biased region" description="Polar residues" evidence="1">
    <location>
        <begin position="79"/>
        <end position="107"/>
    </location>
</feature>
<accession>L8PS16</accession>
<dbReference type="Proteomes" id="UP000011205">
    <property type="component" value="Unassembled WGS sequence"/>
</dbReference>
<evidence type="ECO:0000259" key="2">
    <source>
        <dbReference type="Pfam" id="PF17657"/>
    </source>
</evidence>
<dbReference type="InterPro" id="IPR040982">
    <property type="entry name" value="DNA_pol3_finger"/>
</dbReference>
<dbReference type="EMBL" id="AMLP01000007">
    <property type="protein sequence ID" value="ELS58874.1"/>
    <property type="molecule type" value="Genomic_DNA"/>
</dbReference>